<protein>
    <recommendedName>
        <fullName evidence="5">Adenylosuccinate synthetase</fullName>
    </recommendedName>
</protein>
<keyword evidence="2" id="KW-0732">Signal</keyword>
<proteinExistence type="predicted"/>
<dbReference type="EMBL" id="FRCY01000003">
    <property type="protein sequence ID" value="SHM78563.1"/>
    <property type="molecule type" value="Genomic_DNA"/>
</dbReference>
<feature type="signal peptide" evidence="2">
    <location>
        <begin position="1"/>
        <end position="20"/>
    </location>
</feature>
<feature type="transmembrane region" description="Helical" evidence="1">
    <location>
        <begin position="39"/>
        <end position="58"/>
    </location>
</feature>
<name>A0A1M7LKA9_9BACT</name>
<evidence type="ECO:0000256" key="1">
    <source>
        <dbReference type="SAM" id="Phobius"/>
    </source>
</evidence>
<keyword evidence="4" id="KW-1185">Reference proteome</keyword>
<dbReference type="AlphaFoldDB" id="A0A1M7LKA9"/>
<dbReference type="Proteomes" id="UP000184513">
    <property type="component" value="Unassembled WGS sequence"/>
</dbReference>
<evidence type="ECO:0008006" key="5">
    <source>
        <dbReference type="Google" id="ProtNLM"/>
    </source>
</evidence>
<evidence type="ECO:0000313" key="3">
    <source>
        <dbReference type="EMBL" id="SHM78563.1"/>
    </source>
</evidence>
<accession>A0A1M7LKA9</accession>
<evidence type="ECO:0000313" key="4">
    <source>
        <dbReference type="Proteomes" id="UP000184513"/>
    </source>
</evidence>
<feature type="chain" id="PRO_5013065397" description="Adenylosuccinate synthetase" evidence="2">
    <location>
        <begin position="21"/>
        <end position="76"/>
    </location>
</feature>
<evidence type="ECO:0000256" key="2">
    <source>
        <dbReference type="SAM" id="SignalP"/>
    </source>
</evidence>
<sequence length="76" mass="8477">MKPILLGTLLILLNSLQVAAQKQPGIPQPRGPVDLSDTSNLVIFVILPIVVLVLFFLWRRAMKKRKAEENENAQDG</sequence>
<keyword evidence="1" id="KW-0812">Transmembrane</keyword>
<dbReference type="RefSeq" id="WP_143155926.1">
    <property type="nucleotide sequence ID" value="NZ_FRCY01000003.1"/>
</dbReference>
<organism evidence="3 4">
    <name type="scientific">Cyclobacterium lianum</name>
    <dbReference type="NCBI Taxonomy" id="388280"/>
    <lineage>
        <taxon>Bacteria</taxon>
        <taxon>Pseudomonadati</taxon>
        <taxon>Bacteroidota</taxon>
        <taxon>Cytophagia</taxon>
        <taxon>Cytophagales</taxon>
        <taxon>Cyclobacteriaceae</taxon>
        <taxon>Cyclobacterium</taxon>
    </lineage>
</organism>
<keyword evidence="1" id="KW-1133">Transmembrane helix</keyword>
<reference evidence="3 4" key="1">
    <citation type="submission" date="2016-11" db="EMBL/GenBank/DDBJ databases">
        <authorList>
            <person name="Jaros S."/>
            <person name="Januszkiewicz K."/>
            <person name="Wedrychowicz H."/>
        </authorList>
    </citation>
    <scope>NUCLEOTIDE SEQUENCE [LARGE SCALE GENOMIC DNA]</scope>
    <source>
        <strain evidence="3 4">CGMCC 1.6102</strain>
    </source>
</reference>
<keyword evidence="1" id="KW-0472">Membrane</keyword>
<gene>
    <name evidence="3" type="ORF">SAMN04488057_103319</name>
</gene>